<name>A0A182NVE4_9DIPT</name>
<keyword evidence="1 2" id="KW-0694">RNA-binding</keyword>
<evidence type="ECO:0000313" key="6">
    <source>
        <dbReference type="Proteomes" id="UP000075884"/>
    </source>
</evidence>
<evidence type="ECO:0000256" key="3">
    <source>
        <dbReference type="SAM" id="MobiDB-lite"/>
    </source>
</evidence>
<evidence type="ECO:0000259" key="4">
    <source>
        <dbReference type="PROSITE" id="PS50102"/>
    </source>
</evidence>
<sequence>SRLFSFRRIFRGCVFRKEGRERWCAKLPSGCCGILFIGLRGYCLKQRTKADPQTETTINNMEGMDLSLDEIIKKKRTEQQEERKMEWFGEWTPRGGSRGGGRGVGRGGGSRGGRGGYARGRGRGTNWGENYYKRQYQPNQVVDARYTIINNRPKPLDARDRLGEISRGQDARQRLQERARRGYHPYQYRHRGNNMRYISSTQNPSHRSNHPQHKLQSNWRDDDNQEYVPKCRYGSNPQLLHTYRPMVKAPLMDMTRYVEKDDEDDEFEFDDDEEDDIGMNIASSKMHSMPSFDTPKYPPPPMPRRVLDAPSANAQTTLNQETDLFDEEPDPFNHYSLVARPPVQSPPKYEPTRQTEPARPLRSILRAPHGIATGNVSANSASTASDNSFADLQLSKSMLNRLLHAPEPKESMGIFAKMPPDNFKQTYTSVRPPSPPPTTYRIVVSNLHNKVTQQDIQELFVEIGKLIEARLVRPGVAEVIYETQSHAELAVDIYHNRILDGLPMKCLLVHPRQPFKKPASNF</sequence>
<dbReference type="PROSITE" id="PS50102">
    <property type="entry name" value="RRM"/>
    <property type="match status" value="1"/>
</dbReference>
<dbReference type="Gene3D" id="3.30.70.330">
    <property type="match status" value="1"/>
</dbReference>
<feature type="region of interest" description="Disordered" evidence="3">
    <location>
        <begin position="339"/>
        <end position="358"/>
    </location>
</feature>
<dbReference type="GO" id="GO:0006406">
    <property type="term" value="P:mRNA export from nucleus"/>
    <property type="evidence" value="ECO:0007669"/>
    <property type="project" value="TreeGrafter"/>
</dbReference>
<organism evidence="5 6">
    <name type="scientific">Anopheles dirus</name>
    <dbReference type="NCBI Taxonomy" id="7168"/>
    <lineage>
        <taxon>Eukaryota</taxon>
        <taxon>Metazoa</taxon>
        <taxon>Ecdysozoa</taxon>
        <taxon>Arthropoda</taxon>
        <taxon>Hexapoda</taxon>
        <taxon>Insecta</taxon>
        <taxon>Pterygota</taxon>
        <taxon>Neoptera</taxon>
        <taxon>Endopterygota</taxon>
        <taxon>Diptera</taxon>
        <taxon>Nematocera</taxon>
        <taxon>Culicoidea</taxon>
        <taxon>Culicidae</taxon>
        <taxon>Anophelinae</taxon>
        <taxon>Anopheles</taxon>
    </lineage>
</organism>
<dbReference type="CDD" id="cd12681">
    <property type="entry name" value="RRM_SKAR"/>
    <property type="match status" value="1"/>
</dbReference>
<dbReference type="InterPro" id="IPR012677">
    <property type="entry name" value="Nucleotide-bd_a/b_plait_sf"/>
</dbReference>
<dbReference type="VEuPathDB" id="VectorBase:ADIR011645"/>
<evidence type="ECO:0000313" key="5">
    <source>
        <dbReference type="EnsemblMetazoa" id="ADIR011645-PA"/>
    </source>
</evidence>
<dbReference type="PANTHER" id="PTHR19965">
    <property type="entry name" value="RNA AND EXPORT FACTOR BINDING PROTEIN"/>
    <property type="match status" value="1"/>
</dbReference>
<dbReference type="Proteomes" id="UP000075884">
    <property type="component" value="Unassembled WGS sequence"/>
</dbReference>
<feature type="compositionally biased region" description="Basic and acidic residues" evidence="3">
    <location>
        <begin position="164"/>
        <end position="180"/>
    </location>
</feature>
<keyword evidence="6" id="KW-1185">Reference proteome</keyword>
<reference evidence="6" key="1">
    <citation type="submission" date="2013-03" db="EMBL/GenBank/DDBJ databases">
        <title>The Genome Sequence of Anopheles dirus WRAIR2.</title>
        <authorList>
            <consortium name="The Broad Institute Genomics Platform"/>
            <person name="Neafsey D.E."/>
            <person name="Walton C."/>
            <person name="Walker B."/>
            <person name="Young S.K."/>
            <person name="Zeng Q."/>
            <person name="Gargeya S."/>
            <person name="Fitzgerald M."/>
            <person name="Haas B."/>
            <person name="Abouelleil A."/>
            <person name="Allen A.W."/>
            <person name="Alvarado L."/>
            <person name="Arachchi H.M."/>
            <person name="Berlin A.M."/>
            <person name="Chapman S.B."/>
            <person name="Gainer-Dewar J."/>
            <person name="Goldberg J."/>
            <person name="Griggs A."/>
            <person name="Gujja S."/>
            <person name="Hansen M."/>
            <person name="Howarth C."/>
            <person name="Imamovic A."/>
            <person name="Ireland A."/>
            <person name="Larimer J."/>
            <person name="McCowan C."/>
            <person name="Murphy C."/>
            <person name="Pearson M."/>
            <person name="Poon T.W."/>
            <person name="Priest M."/>
            <person name="Roberts A."/>
            <person name="Saif S."/>
            <person name="Shea T."/>
            <person name="Sisk P."/>
            <person name="Sykes S."/>
            <person name="Wortman J."/>
            <person name="Nusbaum C."/>
            <person name="Birren B."/>
        </authorList>
    </citation>
    <scope>NUCLEOTIDE SEQUENCE [LARGE SCALE GENOMIC DNA]</scope>
    <source>
        <strain evidence="6">WRAIR2</strain>
    </source>
</reference>
<dbReference type="EnsemblMetazoa" id="ADIR011645-RA">
    <property type="protein sequence ID" value="ADIR011645-PA"/>
    <property type="gene ID" value="ADIR011645"/>
</dbReference>
<dbReference type="GO" id="GO:0005634">
    <property type="term" value="C:nucleus"/>
    <property type="evidence" value="ECO:0007669"/>
    <property type="project" value="TreeGrafter"/>
</dbReference>
<reference evidence="5" key="2">
    <citation type="submission" date="2020-05" db="UniProtKB">
        <authorList>
            <consortium name="EnsemblMetazoa"/>
        </authorList>
    </citation>
    <scope>IDENTIFICATION</scope>
    <source>
        <strain evidence="5">WRAIR2</strain>
    </source>
</reference>
<feature type="compositionally biased region" description="Polar residues" evidence="3">
    <location>
        <begin position="197"/>
        <end position="206"/>
    </location>
</feature>
<feature type="domain" description="RRM" evidence="4">
    <location>
        <begin position="440"/>
        <end position="514"/>
    </location>
</feature>
<evidence type="ECO:0000256" key="1">
    <source>
        <dbReference type="ARBA" id="ARBA00022884"/>
    </source>
</evidence>
<evidence type="ECO:0000256" key="2">
    <source>
        <dbReference type="PROSITE-ProRule" id="PRU00176"/>
    </source>
</evidence>
<dbReference type="InterPro" id="IPR034784">
    <property type="entry name" value="PDIP3_RRM"/>
</dbReference>
<dbReference type="STRING" id="7168.A0A182NVE4"/>
<feature type="region of interest" description="Disordered" evidence="3">
    <location>
        <begin position="90"/>
        <end position="131"/>
    </location>
</feature>
<dbReference type="Pfam" id="PF00076">
    <property type="entry name" value="RRM_1"/>
    <property type="match status" value="1"/>
</dbReference>
<protein>
    <recommendedName>
        <fullName evidence="4">RRM domain-containing protein</fullName>
    </recommendedName>
</protein>
<dbReference type="SMART" id="SM00360">
    <property type="entry name" value="RRM"/>
    <property type="match status" value="1"/>
</dbReference>
<feature type="compositionally biased region" description="Gly residues" evidence="3">
    <location>
        <begin position="96"/>
        <end position="125"/>
    </location>
</feature>
<dbReference type="InterPro" id="IPR000504">
    <property type="entry name" value="RRM_dom"/>
</dbReference>
<proteinExistence type="predicted"/>
<dbReference type="PANTHER" id="PTHR19965:SF94">
    <property type="entry name" value="FI13061P-RELATED"/>
    <property type="match status" value="1"/>
</dbReference>
<feature type="region of interest" description="Disordered" evidence="3">
    <location>
        <begin position="164"/>
        <end position="185"/>
    </location>
</feature>
<feature type="region of interest" description="Disordered" evidence="3">
    <location>
        <begin position="197"/>
        <end position="221"/>
    </location>
</feature>
<dbReference type="InterPro" id="IPR035979">
    <property type="entry name" value="RBD_domain_sf"/>
</dbReference>
<dbReference type="SUPFAM" id="SSF54928">
    <property type="entry name" value="RNA-binding domain, RBD"/>
    <property type="match status" value="1"/>
</dbReference>
<accession>A0A182NVE4</accession>
<dbReference type="AlphaFoldDB" id="A0A182NVE4"/>
<dbReference type="InterPro" id="IPR051229">
    <property type="entry name" value="ALYREF_mRNA_export"/>
</dbReference>
<dbReference type="GO" id="GO:0003729">
    <property type="term" value="F:mRNA binding"/>
    <property type="evidence" value="ECO:0007669"/>
    <property type="project" value="TreeGrafter"/>
</dbReference>